<feature type="compositionally biased region" description="Basic residues" evidence="1">
    <location>
        <begin position="36"/>
        <end position="51"/>
    </location>
</feature>
<evidence type="ECO:0000313" key="3">
    <source>
        <dbReference type="Proteomes" id="UP000198963"/>
    </source>
</evidence>
<reference evidence="2 3" key="1">
    <citation type="submission" date="2016-10" db="EMBL/GenBank/DDBJ databases">
        <authorList>
            <person name="Varghese N."/>
            <person name="Submissions S."/>
        </authorList>
    </citation>
    <scope>NUCLEOTIDE SEQUENCE [LARGE SCALE GENOMIC DNA]</scope>
    <source>
        <strain evidence="2 3">RHA_55</strain>
    </source>
</reference>
<organism evidence="2 3">
    <name type="scientific">Winogradskyella sediminis</name>
    <dbReference type="NCBI Taxonomy" id="1382466"/>
    <lineage>
        <taxon>Bacteria</taxon>
        <taxon>Pseudomonadati</taxon>
        <taxon>Bacteroidota</taxon>
        <taxon>Flavobacteriia</taxon>
        <taxon>Flavobacteriales</taxon>
        <taxon>Flavobacteriaceae</taxon>
        <taxon>Winogradskyella</taxon>
    </lineage>
</organism>
<gene>
    <name evidence="2" type="ORF">SAMN04489797_2867</name>
</gene>
<dbReference type="Proteomes" id="UP000198963">
    <property type="component" value="Chromosome I"/>
</dbReference>
<dbReference type="EMBL" id="LT629774">
    <property type="protein sequence ID" value="SDS96058.1"/>
    <property type="molecule type" value="Genomic_DNA"/>
</dbReference>
<proteinExistence type="predicted"/>
<keyword evidence="3" id="KW-1185">Reference proteome</keyword>
<dbReference type="AlphaFoldDB" id="A0A1H1WF80"/>
<name>A0A1H1WF80_9FLAO</name>
<evidence type="ECO:0000256" key="1">
    <source>
        <dbReference type="SAM" id="MobiDB-lite"/>
    </source>
</evidence>
<feature type="region of interest" description="Disordered" evidence="1">
    <location>
        <begin position="28"/>
        <end position="73"/>
    </location>
</feature>
<sequence length="73" mass="8453">MQHSHYCSIKLYVILPLDIYILKMAKKGREKNTNNKAKHSKLIAQKKNKLKSKSEQRQARLKAIMDKAKASKS</sequence>
<protein>
    <submittedName>
        <fullName evidence="2">Uncharacterized protein</fullName>
    </submittedName>
</protein>
<feature type="compositionally biased region" description="Basic and acidic residues" evidence="1">
    <location>
        <begin position="52"/>
        <end position="73"/>
    </location>
</feature>
<accession>A0A1H1WF80</accession>
<evidence type="ECO:0000313" key="2">
    <source>
        <dbReference type="EMBL" id="SDS96058.1"/>
    </source>
</evidence>